<evidence type="ECO:0000313" key="4">
    <source>
        <dbReference type="Proteomes" id="UP000001901"/>
    </source>
</evidence>
<dbReference type="InterPro" id="IPR052723">
    <property type="entry name" value="Acyl-CoA_thioesterase_PaaI"/>
</dbReference>
<dbReference type="GO" id="GO:0016289">
    <property type="term" value="F:acyl-CoA hydrolase activity"/>
    <property type="evidence" value="ECO:0007669"/>
    <property type="project" value="TreeGrafter"/>
</dbReference>
<dbReference type="SUPFAM" id="SSF54637">
    <property type="entry name" value="Thioesterase/thiol ester dehydrase-isomerase"/>
    <property type="match status" value="1"/>
</dbReference>
<dbReference type="Pfam" id="PF03061">
    <property type="entry name" value="4HBT"/>
    <property type="match status" value="1"/>
</dbReference>
<dbReference type="Proteomes" id="UP000001901">
    <property type="component" value="Chromosome"/>
</dbReference>
<dbReference type="EMBL" id="CP001857">
    <property type="protein sequence ID" value="ADB58616.1"/>
    <property type="molecule type" value="Genomic_DNA"/>
</dbReference>
<dbReference type="CDD" id="cd03443">
    <property type="entry name" value="PaaI_thioesterase"/>
    <property type="match status" value="1"/>
</dbReference>
<sequence length="117" mass="12863">MFHDLFGIEVLEVKDGFARVKAKVKKEFLNIHGTAHGGFIFTLADTAFGLAVNYDSPRMAINVNINFIKPAFEGDELVAEARVEGGGKRVKFCLLRVYRGDDLIAEGTAIAYGIKKV</sequence>
<dbReference type="GeneID" id="8740261"/>
<dbReference type="InterPro" id="IPR006683">
    <property type="entry name" value="Thioestr_dom"/>
</dbReference>
<dbReference type="PaxDb" id="572546-Arcpr_1570"/>
<evidence type="ECO:0000313" key="3">
    <source>
        <dbReference type="EMBL" id="ADB58616.1"/>
    </source>
</evidence>
<dbReference type="NCBIfam" id="TIGR00369">
    <property type="entry name" value="unchar_dom_1"/>
    <property type="match status" value="1"/>
</dbReference>
<gene>
    <name evidence="3" type="ordered locus">Arcpr_1570</name>
</gene>
<dbReference type="HOGENOM" id="CLU_089876_11_2_2"/>
<dbReference type="Gene3D" id="3.10.129.10">
    <property type="entry name" value="Hotdog Thioesterase"/>
    <property type="match status" value="1"/>
</dbReference>
<dbReference type="PANTHER" id="PTHR42856">
    <property type="entry name" value="ACYL-COENZYME A THIOESTERASE PAAI"/>
    <property type="match status" value="1"/>
</dbReference>
<dbReference type="OrthoDB" id="24516at2157"/>
<evidence type="ECO:0000256" key="1">
    <source>
        <dbReference type="ARBA" id="ARBA00022801"/>
    </source>
</evidence>
<feature type="domain" description="Thioesterase" evidence="2">
    <location>
        <begin position="32"/>
        <end position="103"/>
    </location>
</feature>
<dbReference type="PANTHER" id="PTHR42856:SF1">
    <property type="entry name" value="ACYL-COENZYME A THIOESTERASE PAAI"/>
    <property type="match status" value="1"/>
</dbReference>
<dbReference type="STRING" id="572546.Arcpr_1570"/>
<name>D2RES2_ARCPA</name>
<proteinExistence type="predicted"/>
<reference evidence="3 4" key="1">
    <citation type="journal article" date="2010" name="Stand. Genomic Sci.">
        <title>Complete genome sequence of Archaeoglobus profundus type strain (AV18).</title>
        <authorList>
            <person name="von Jan M."/>
            <person name="Lapidus A."/>
            <person name="Del Rio T.G."/>
            <person name="Copeland A."/>
            <person name="Tice H."/>
            <person name="Cheng J.F."/>
            <person name="Lucas S."/>
            <person name="Chen F."/>
            <person name="Nolan M."/>
            <person name="Goodwin L."/>
            <person name="Han C."/>
            <person name="Pitluck S."/>
            <person name="Liolios K."/>
            <person name="Ivanova N."/>
            <person name="Mavromatis K."/>
            <person name="Ovchinnikova G."/>
            <person name="Chertkov O."/>
            <person name="Pati A."/>
            <person name="Chen A."/>
            <person name="Palaniappan K."/>
            <person name="Land M."/>
            <person name="Hauser L."/>
            <person name="Chang Y.J."/>
            <person name="Jeffries C.D."/>
            <person name="Saunders E."/>
            <person name="Brettin T."/>
            <person name="Detter J.C."/>
            <person name="Chain P."/>
            <person name="Eichinger K."/>
            <person name="Huber H."/>
            <person name="Spring S."/>
            <person name="Rohde M."/>
            <person name="Goker M."/>
            <person name="Wirth R."/>
            <person name="Woyke T."/>
            <person name="Bristow J."/>
            <person name="Eisen J.A."/>
            <person name="Markowitz V."/>
            <person name="Hugenholtz P."/>
            <person name="Kyrpides N.C."/>
            <person name="Klenk H.P."/>
        </authorList>
    </citation>
    <scope>NUCLEOTIDE SEQUENCE [LARGE SCALE GENOMIC DNA]</scope>
    <source>
        <strain evidence="4">DSM 5631 / JCM 9629 / NBRC 100127 / Av18</strain>
    </source>
</reference>
<keyword evidence="1" id="KW-0378">Hydrolase</keyword>
<dbReference type="InterPro" id="IPR029069">
    <property type="entry name" value="HotDog_dom_sf"/>
</dbReference>
<evidence type="ECO:0000259" key="2">
    <source>
        <dbReference type="Pfam" id="PF03061"/>
    </source>
</evidence>
<dbReference type="AlphaFoldDB" id="D2RES2"/>
<accession>D2RES2</accession>
<keyword evidence="4" id="KW-1185">Reference proteome</keyword>
<dbReference type="InterPro" id="IPR003736">
    <property type="entry name" value="PAAI_dom"/>
</dbReference>
<dbReference type="eggNOG" id="arCOG00777">
    <property type="taxonomic scope" value="Archaea"/>
</dbReference>
<dbReference type="KEGG" id="apo:Arcpr_1570"/>
<protein>
    <submittedName>
        <fullName evidence="3">Thioesterase superfamily protein</fullName>
    </submittedName>
</protein>
<organism evidence="3 4">
    <name type="scientific">Archaeoglobus profundus (strain DSM 5631 / JCM 9629 / NBRC 100127 / Av18)</name>
    <dbReference type="NCBI Taxonomy" id="572546"/>
    <lineage>
        <taxon>Archaea</taxon>
        <taxon>Methanobacteriati</taxon>
        <taxon>Methanobacteriota</taxon>
        <taxon>Archaeoglobi</taxon>
        <taxon>Archaeoglobales</taxon>
        <taxon>Archaeoglobaceae</taxon>
        <taxon>Archaeoglobus</taxon>
    </lineage>
</organism>
<dbReference type="RefSeq" id="WP_012940952.1">
    <property type="nucleotide sequence ID" value="NC_013741.1"/>
</dbReference>